<dbReference type="InterPro" id="IPR017800">
    <property type="entry name" value="ADOP"/>
</dbReference>
<keyword evidence="2" id="KW-1003">Cell membrane</keyword>
<feature type="transmembrane region" description="Helical" evidence="7">
    <location>
        <begin position="676"/>
        <end position="701"/>
    </location>
</feature>
<evidence type="ECO:0000313" key="11">
    <source>
        <dbReference type="Proteomes" id="UP000593892"/>
    </source>
</evidence>
<evidence type="ECO:0000256" key="7">
    <source>
        <dbReference type="SAM" id="Phobius"/>
    </source>
</evidence>
<gene>
    <name evidence="10" type="ORF">IRI77_13415</name>
</gene>
<dbReference type="GO" id="GO:0005886">
    <property type="term" value="C:plasma membrane"/>
    <property type="evidence" value="ECO:0007669"/>
    <property type="project" value="UniProtKB-SubCell"/>
</dbReference>
<evidence type="ECO:0000256" key="6">
    <source>
        <dbReference type="ARBA" id="ARBA00038076"/>
    </source>
</evidence>
<feature type="transmembrane region" description="Helical" evidence="7">
    <location>
        <begin position="732"/>
        <end position="752"/>
    </location>
</feature>
<dbReference type="InterPro" id="IPR050250">
    <property type="entry name" value="Macrolide_Exporter_MacB"/>
</dbReference>
<sequence>MALLQDFHLAARMLARNRVWALVAILALSLGVGANVAIFSVVGLMISVPLPYPHVSELAGVPQTNAARGFRQASVSLQDIADWRAAAGIASLAAYTSRPVAYSGEGEPQHLPAMQVTPDFFPTLGVAPAMGRAFTPSEGPTTEARVAVISYALWQGLFRGASDVLGRDLRLNGRNYTVIGVMPATFHFLYRQSDLWLPLALEPAQRTRGARGLNAIARLHPGVSPAQADAQVRAISERIAKEDPQNGEQWRGSVRPLSDRVIPKAARASAGAMFGAVGFVLLIACANVASLQLARGTQRHRELALRAALGASRGTLVRLQLVESLLVSLLAGAVGVLTSYCTVPLLKRIAPPEMQIFELAHVDLSALAFGLTLSVGCAVVFGFLPALLLTRGNLAGSLQDAGRGSSSGRHIVLNSLVVAEMALALVLVTASTMMIRSLIRQQSLTPGFDTRNLTVAYILLPQTRYATGPQVVDFYDRALQNLRRDAQVESAALVQTLPLTGDNSYLSVKVEGTREQDRDQAAGSMIVSPGYFRTLKIPLLSGRDFSPQDDSSARRVVIVNETFARRYWPGDPNPLGRRLRIAHDNEPWLTVIGLARDVRHEGIDDPPRPEIYRPHAQAAERIMTLVARSRQAGQSAAGSMRAAVWQLDREQPLFRLQTMEQLLLTRTSGQRATTKVLFGLAIIALILAAVGTYGVMAYTAARRIREIGIRLALGATHRSVFRMVLQGGARQAGIGLLVGLPAAYAVTPLLRAASDGLEPQDPRVYLAVALLLFAVALTASLAPARRAMRVDPATVLRSE</sequence>
<proteinExistence type="inferred from homology"/>
<protein>
    <submittedName>
        <fullName evidence="10">ABC transporter permease</fullName>
    </submittedName>
</protein>
<evidence type="ECO:0000256" key="5">
    <source>
        <dbReference type="ARBA" id="ARBA00023136"/>
    </source>
</evidence>
<feature type="transmembrane region" description="Helical" evidence="7">
    <location>
        <begin position="764"/>
        <end position="782"/>
    </location>
</feature>
<dbReference type="EMBL" id="CP063849">
    <property type="protein sequence ID" value="QOY90898.1"/>
    <property type="molecule type" value="Genomic_DNA"/>
</dbReference>
<reference evidence="10 11" key="1">
    <citation type="submission" date="2020-10" db="EMBL/GenBank/DDBJ databases">
        <title>Complete genome sequence of Paludibaculum fermentans P105T, a facultatively anaerobic acidobacterium capable of dissimilatory Fe(III) reduction.</title>
        <authorList>
            <person name="Dedysh S.N."/>
            <person name="Beletsky A.V."/>
            <person name="Kulichevskaya I.S."/>
            <person name="Mardanov A.V."/>
            <person name="Ravin N.V."/>
        </authorList>
    </citation>
    <scope>NUCLEOTIDE SEQUENCE [LARGE SCALE GENOMIC DNA]</scope>
    <source>
        <strain evidence="10 11">P105</strain>
    </source>
</reference>
<feature type="transmembrane region" description="Helical" evidence="7">
    <location>
        <begin position="325"/>
        <end position="346"/>
    </location>
</feature>
<evidence type="ECO:0000256" key="3">
    <source>
        <dbReference type="ARBA" id="ARBA00022692"/>
    </source>
</evidence>
<dbReference type="NCBIfam" id="TIGR03434">
    <property type="entry name" value="ADOP"/>
    <property type="match status" value="1"/>
</dbReference>
<evidence type="ECO:0000259" key="8">
    <source>
        <dbReference type="Pfam" id="PF02687"/>
    </source>
</evidence>
<dbReference type="Proteomes" id="UP000593892">
    <property type="component" value="Chromosome"/>
</dbReference>
<evidence type="ECO:0000259" key="9">
    <source>
        <dbReference type="Pfam" id="PF12704"/>
    </source>
</evidence>
<feature type="domain" description="MacB-like periplasmic core" evidence="9">
    <location>
        <begin position="22"/>
        <end position="234"/>
    </location>
</feature>
<feature type="transmembrane region" description="Helical" evidence="7">
    <location>
        <begin position="411"/>
        <end position="435"/>
    </location>
</feature>
<feature type="transmembrane region" description="Helical" evidence="7">
    <location>
        <begin position="270"/>
        <end position="291"/>
    </location>
</feature>
<dbReference type="GO" id="GO:0022857">
    <property type="term" value="F:transmembrane transporter activity"/>
    <property type="evidence" value="ECO:0007669"/>
    <property type="project" value="TreeGrafter"/>
</dbReference>
<dbReference type="Pfam" id="PF12704">
    <property type="entry name" value="MacB_PCD"/>
    <property type="match status" value="2"/>
</dbReference>
<evidence type="ECO:0000256" key="2">
    <source>
        <dbReference type="ARBA" id="ARBA00022475"/>
    </source>
</evidence>
<keyword evidence="5 7" id="KW-0472">Membrane</keyword>
<keyword evidence="11" id="KW-1185">Reference proteome</keyword>
<dbReference type="Pfam" id="PF02687">
    <property type="entry name" value="FtsX"/>
    <property type="match status" value="2"/>
</dbReference>
<feature type="domain" description="ABC3 transporter permease C-terminal" evidence="8">
    <location>
        <begin position="276"/>
        <end position="393"/>
    </location>
</feature>
<organism evidence="10 11">
    <name type="scientific">Paludibaculum fermentans</name>
    <dbReference type="NCBI Taxonomy" id="1473598"/>
    <lineage>
        <taxon>Bacteria</taxon>
        <taxon>Pseudomonadati</taxon>
        <taxon>Acidobacteriota</taxon>
        <taxon>Terriglobia</taxon>
        <taxon>Bryobacterales</taxon>
        <taxon>Bryobacteraceae</taxon>
        <taxon>Paludibaculum</taxon>
    </lineage>
</organism>
<dbReference type="PANTHER" id="PTHR30572:SF4">
    <property type="entry name" value="ABC TRANSPORTER PERMEASE YTRF"/>
    <property type="match status" value="1"/>
</dbReference>
<feature type="transmembrane region" description="Helical" evidence="7">
    <location>
        <begin position="366"/>
        <end position="390"/>
    </location>
</feature>
<name>A0A7S7NW61_PALFE</name>
<feature type="transmembrane region" description="Helical" evidence="7">
    <location>
        <begin position="20"/>
        <end position="46"/>
    </location>
</feature>
<evidence type="ECO:0000256" key="4">
    <source>
        <dbReference type="ARBA" id="ARBA00022989"/>
    </source>
</evidence>
<evidence type="ECO:0000313" key="10">
    <source>
        <dbReference type="EMBL" id="QOY90898.1"/>
    </source>
</evidence>
<dbReference type="InterPro" id="IPR003838">
    <property type="entry name" value="ABC3_permease_C"/>
</dbReference>
<comment type="similarity">
    <text evidence="6">Belongs to the ABC-4 integral membrane protein family.</text>
</comment>
<evidence type="ECO:0000256" key="1">
    <source>
        <dbReference type="ARBA" id="ARBA00004651"/>
    </source>
</evidence>
<accession>A0A7S7NW61</accession>
<dbReference type="RefSeq" id="WP_194452555.1">
    <property type="nucleotide sequence ID" value="NZ_CP063849.1"/>
</dbReference>
<feature type="domain" description="ABC3 transporter permease C-terminal" evidence="8">
    <location>
        <begin position="680"/>
        <end position="792"/>
    </location>
</feature>
<keyword evidence="4 7" id="KW-1133">Transmembrane helix</keyword>
<dbReference type="KEGG" id="pfer:IRI77_13415"/>
<dbReference type="AlphaFoldDB" id="A0A7S7NW61"/>
<keyword evidence="3 7" id="KW-0812">Transmembrane</keyword>
<dbReference type="InterPro" id="IPR025857">
    <property type="entry name" value="MacB_PCD"/>
</dbReference>
<feature type="domain" description="MacB-like periplasmic core" evidence="9">
    <location>
        <begin position="423"/>
        <end position="641"/>
    </location>
</feature>
<dbReference type="PANTHER" id="PTHR30572">
    <property type="entry name" value="MEMBRANE COMPONENT OF TRANSPORTER-RELATED"/>
    <property type="match status" value="1"/>
</dbReference>
<comment type="subcellular location">
    <subcellularLocation>
        <location evidence="1">Cell membrane</location>
        <topology evidence="1">Multi-pass membrane protein</topology>
    </subcellularLocation>
</comment>